<evidence type="ECO:0000256" key="1">
    <source>
        <dbReference type="ARBA" id="ARBA00005254"/>
    </source>
</evidence>
<reference evidence="3 4" key="1">
    <citation type="submission" date="2016-10" db="EMBL/GenBank/DDBJ databases">
        <authorList>
            <person name="de Groot N.N."/>
        </authorList>
    </citation>
    <scope>NUCLEOTIDE SEQUENCE [LARGE SCALE GENOMIC DNA]</scope>
    <source>
        <strain evidence="3 4">DSM 45434</strain>
    </source>
</reference>
<dbReference type="GO" id="GO:0005835">
    <property type="term" value="C:fatty acid synthase complex"/>
    <property type="evidence" value="ECO:0007669"/>
    <property type="project" value="InterPro"/>
</dbReference>
<name>A0A1H1MF45_9CORY</name>
<dbReference type="PANTHER" id="PTHR43841:SF3">
    <property type="entry name" value="(3R)-HYDROXYACYL-ACP DEHYDRATASE SUBUNIT HADB"/>
    <property type="match status" value="1"/>
</dbReference>
<evidence type="ECO:0000313" key="3">
    <source>
        <dbReference type="EMBL" id="SDR85270.1"/>
    </source>
</evidence>
<dbReference type="EMBL" id="LT629765">
    <property type="protein sequence ID" value="SDR85270.1"/>
    <property type="molecule type" value="Genomic_DNA"/>
</dbReference>
<gene>
    <name evidence="3" type="ORF">SAMN04488539_0510</name>
</gene>
<dbReference type="InterPro" id="IPR003965">
    <property type="entry name" value="Fatty_acid_synthase"/>
</dbReference>
<dbReference type="STRING" id="1203190.GCA_000312345_00266"/>
<protein>
    <submittedName>
        <fullName evidence="3">MaoC like domain-containing protein</fullName>
    </submittedName>
</protein>
<dbReference type="SUPFAM" id="SSF54637">
    <property type="entry name" value="Thioesterase/thiol ester dehydrase-isomerase"/>
    <property type="match status" value="2"/>
</dbReference>
<feature type="domain" description="MaoC-like" evidence="2">
    <location>
        <begin position="202"/>
        <end position="278"/>
    </location>
</feature>
<organism evidence="3 4">
    <name type="scientific">Corynebacterium timonense</name>
    <dbReference type="NCBI Taxonomy" id="441500"/>
    <lineage>
        <taxon>Bacteria</taxon>
        <taxon>Bacillati</taxon>
        <taxon>Actinomycetota</taxon>
        <taxon>Actinomycetes</taxon>
        <taxon>Mycobacteriales</taxon>
        <taxon>Corynebacteriaceae</taxon>
        <taxon>Corynebacterium</taxon>
    </lineage>
</organism>
<dbReference type="GO" id="GO:0004312">
    <property type="term" value="F:fatty acid synthase activity"/>
    <property type="evidence" value="ECO:0007669"/>
    <property type="project" value="InterPro"/>
</dbReference>
<dbReference type="OrthoDB" id="9774179at2"/>
<dbReference type="GO" id="GO:0006633">
    <property type="term" value="P:fatty acid biosynthetic process"/>
    <property type="evidence" value="ECO:0007669"/>
    <property type="project" value="InterPro"/>
</dbReference>
<keyword evidence="4" id="KW-1185">Reference proteome</keyword>
<accession>A0A1H1MF45</accession>
<dbReference type="eggNOG" id="COG2030">
    <property type="taxonomic scope" value="Bacteria"/>
</dbReference>
<dbReference type="Gene3D" id="3.10.129.10">
    <property type="entry name" value="Hotdog Thioesterase"/>
    <property type="match status" value="1"/>
</dbReference>
<dbReference type="InterPro" id="IPR002539">
    <property type="entry name" value="MaoC-like_dom"/>
</dbReference>
<evidence type="ECO:0000259" key="2">
    <source>
        <dbReference type="Pfam" id="PF01575"/>
    </source>
</evidence>
<dbReference type="AlphaFoldDB" id="A0A1H1MF45"/>
<dbReference type="PANTHER" id="PTHR43841">
    <property type="entry name" value="3-HYDROXYACYL-THIOESTER DEHYDRATASE HTDX-RELATED"/>
    <property type="match status" value="1"/>
</dbReference>
<dbReference type="PRINTS" id="PR01483">
    <property type="entry name" value="FASYNTHASE"/>
</dbReference>
<sequence>MTAHQYELLESIPDLRALTRAIIVGTLPVVGTKHVAANDPTSRLEVRGISIDRSDLASYTRATGLRLGNELPPTYPFVIGFPITMELMSRPDFPFAPTGAVHVANVIEQERALRVDETFTFRLHAENLRPHRRGLLIDIVTEVSVDGSDEDKPVWRQRATMLAQGAKFDRSAPVSVSTRKRDDARMLPRPEVPDVASNAQWAWTRDNVRAYVAASGDANPIHTSKLGAKAFGFPSIIAHGMYSAASVLQLLEGTLGGALTYAVEFHKPVVIPARVAAWAIGEGEGATAIQLRSASKPEKLHLNARVERRP</sequence>
<proteinExistence type="inferred from homology"/>
<dbReference type="RefSeq" id="WP_019193136.1">
    <property type="nucleotide sequence ID" value="NZ_LT629765.1"/>
</dbReference>
<comment type="similarity">
    <text evidence="1">Belongs to the enoyl-CoA hydratase/isomerase family.</text>
</comment>
<evidence type="ECO:0000313" key="4">
    <source>
        <dbReference type="Proteomes" id="UP000182237"/>
    </source>
</evidence>
<dbReference type="InterPro" id="IPR029069">
    <property type="entry name" value="HotDog_dom_sf"/>
</dbReference>
<dbReference type="Proteomes" id="UP000182237">
    <property type="component" value="Chromosome I"/>
</dbReference>
<dbReference type="Pfam" id="PF01575">
    <property type="entry name" value="MaoC_dehydratas"/>
    <property type="match status" value="1"/>
</dbReference>